<dbReference type="EMBL" id="JBAHYK010001836">
    <property type="protein sequence ID" value="KAL0566617.1"/>
    <property type="molecule type" value="Genomic_DNA"/>
</dbReference>
<evidence type="ECO:0000313" key="1">
    <source>
        <dbReference type="EMBL" id="KAL0566617.1"/>
    </source>
</evidence>
<name>A0ABR3EUN0_9AGAR</name>
<protein>
    <submittedName>
        <fullName evidence="1">Uncharacterized protein</fullName>
    </submittedName>
</protein>
<gene>
    <name evidence="1" type="ORF">V5O48_015393</name>
</gene>
<proteinExistence type="predicted"/>
<sequence length="103" mass="11279">MLAASSTKTIVNDWKLSDLLDTMNSVHLIIPPFKLVTCKPKVFETPGVEGSKNAHGATENGWHLIMKPGGCFLPVAKGIYRELSDILAQLPGFKLPSNSLLRY</sequence>
<accession>A0ABR3EUN0</accession>
<reference evidence="1 2" key="1">
    <citation type="submission" date="2024-02" db="EMBL/GenBank/DDBJ databases">
        <title>A draft genome for the cacao thread blight pathogen Marasmius crinis-equi.</title>
        <authorList>
            <person name="Cohen S.P."/>
            <person name="Baruah I.K."/>
            <person name="Amoako-Attah I."/>
            <person name="Bukari Y."/>
            <person name="Meinhardt L.W."/>
            <person name="Bailey B.A."/>
        </authorList>
    </citation>
    <scope>NUCLEOTIDE SEQUENCE [LARGE SCALE GENOMIC DNA]</scope>
    <source>
        <strain evidence="1 2">GH-76</strain>
    </source>
</reference>
<comment type="caution">
    <text evidence="1">The sequence shown here is derived from an EMBL/GenBank/DDBJ whole genome shotgun (WGS) entry which is preliminary data.</text>
</comment>
<keyword evidence="2" id="KW-1185">Reference proteome</keyword>
<dbReference type="Proteomes" id="UP001465976">
    <property type="component" value="Unassembled WGS sequence"/>
</dbReference>
<evidence type="ECO:0000313" key="2">
    <source>
        <dbReference type="Proteomes" id="UP001465976"/>
    </source>
</evidence>
<organism evidence="1 2">
    <name type="scientific">Marasmius crinis-equi</name>
    <dbReference type="NCBI Taxonomy" id="585013"/>
    <lineage>
        <taxon>Eukaryota</taxon>
        <taxon>Fungi</taxon>
        <taxon>Dikarya</taxon>
        <taxon>Basidiomycota</taxon>
        <taxon>Agaricomycotina</taxon>
        <taxon>Agaricomycetes</taxon>
        <taxon>Agaricomycetidae</taxon>
        <taxon>Agaricales</taxon>
        <taxon>Marasmiineae</taxon>
        <taxon>Marasmiaceae</taxon>
        <taxon>Marasmius</taxon>
    </lineage>
</organism>